<evidence type="ECO:0000313" key="2">
    <source>
        <dbReference type="EnsemblPlants" id="AES81241"/>
    </source>
</evidence>
<proteinExistence type="predicted"/>
<reference evidence="1 3" key="2">
    <citation type="journal article" date="2014" name="BMC Genomics">
        <title>An improved genome release (version Mt4.0) for the model legume Medicago truncatula.</title>
        <authorList>
            <person name="Tang H."/>
            <person name="Krishnakumar V."/>
            <person name="Bidwell S."/>
            <person name="Rosen B."/>
            <person name="Chan A."/>
            <person name="Zhou S."/>
            <person name="Gentzbittel L."/>
            <person name="Childs K.L."/>
            <person name="Yandell M."/>
            <person name="Gundlach H."/>
            <person name="Mayer K.F."/>
            <person name="Schwartz D.C."/>
            <person name="Town C.D."/>
        </authorList>
    </citation>
    <scope>GENOME REANNOTATION</scope>
    <source>
        <strain evidence="2 3">cv. Jemalong A17</strain>
    </source>
</reference>
<reference evidence="1 3" key="1">
    <citation type="journal article" date="2011" name="Nature">
        <title>The Medicago genome provides insight into the evolution of rhizobial symbioses.</title>
        <authorList>
            <person name="Young N.D."/>
            <person name="Debelle F."/>
            <person name="Oldroyd G.E."/>
            <person name="Geurts R."/>
            <person name="Cannon S.B."/>
            <person name="Udvardi M.K."/>
            <person name="Benedito V.A."/>
            <person name="Mayer K.F."/>
            <person name="Gouzy J."/>
            <person name="Schoof H."/>
            <person name="Van de Peer Y."/>
            <person name="Proost S."/>
            <person name="Cook D.R."/>
            <person name="Meyers B.C."/>
            <person name="Spannagl M."/>
            <person name="Cheung F."/>
            <person name="De Mita S."/>
            <person name="Krishnakumar V."/>
            <person name="Gundlach H."/>
            <person name="Zhou S."/>
            <person name="Mudge J."/>
            <person name="Bharti A.K."/>
            <person name="Murray J.D."/>
            <person name="Naoumkina M.A."/>
            <person name="Rosen B."/>
            <person name="Silverstein K.A."/>
            <person name="Tang H."/>
            <person name="Rombauts S."/>
            <person name="Zhao P.X."/>
            <person name="Zhou P."/>
            <person name="Barbe V."/>
            <person name="Bardou P."/>
            <person name="Bechner M."/>
            <person name="Bellec A."/>
            <person name="Berger A."/>
            <person name="Berges H."/>
            <person name="Bidwell S."/>
            <person name="Bisseling T."/>
            <person name="Choisne N."/>
            <person name="Couloux A."/>
            <person name="Denny R."/>
            <person name="Deshpande S."/>
            <person name="Dai X."/>
            <person name="Doyle J.J."/>
            <person name="Dudez A.M."/>
            <person name="Farmer A.D."/>
            <person name="Fouteau S."/>
            <person name="Franken C."/>
            <person name="Gibelin C."/>
            <person name="Gish J."/>
            <person name="Goldstein S."/>
            <person name="Gonzalez A.J."/>
            <person name="Green P.J."/>
            <person name="Hallab A."/>
            <person name="Hartog M."/>
            <person name="Hua A."/>
            <person name="Humphray S.J."/>
            <person name="Jeong D.H."/>
            <person name="Jing Y."/>
            <person name="Jocker A."/>
            <person name="Kenton S.M."/>
            <person name="Kim D.J."/>
            <person name="Klee K."/>
            <person name="Lai H."/>
            <person name="Lang C."/>
            <person name="Lin S."/>
            <person name="Macmil S.L."/>
            <person name="Magdelenat G."/>
            <person name="Matthews L."/>
            <person name="McCorrison J."/>
            <person name="Monaghan E.L."/>
            <person name="Mun J.H."/>
            <person name="Najar F.Z."/>
            <person name="Nicholson C."/>
            <person name="Noirot C."/>
            <person name="O'Bleness M."/>
            <person name="Paule C.R."/>
            <person name="Poulain J."/>
            <person name="Prion F."/>
            <person name="Qin B."/>
            <person name="Qu C."/>
            <person name="Retzel E.F."/>
            <person name="Riddle C."/>
            <person name="Sallet E."/>
            <person name="Samain S."/>
            <person name="Samson N."/>
            <person name="Sanders I."/>
            <person name="Saurat O."/>
            <person name="Scarpelli C."/>
            <person name="Schiex T."/>
            <person name="Segurens B."/>
            <person name="Severin A.J."/>
            <person name="Sherrier D.J."/>
            <person name="Shi R."/>
            <person name="Sims S."/>
            <person name="Singer S.R."/>
            <person name="Sinharoy S."/>
            <person name="Sterck L."/>
            <person name="Viollet A."/>
            <person name="Wang B.B."/>
            <person name="Wang K."/>
            <person name="Wang M."/>
            <person name="Wang X."/>
            <person name="Warfsmann J."/>
            <person name="Weissenbach J."/>
            <person name="White D.D."/>
            <person name="White J.D."/>
            <person name="Wiley G.B."/>
            <person name="Wincker P."/>
            <person name="Xing Y."/>
            <person name="Yang L."/>
            <person name="Yao Z."/>
            <person name="Ying F."/>
            <person name="Zhai J."/>
            <person name="Zhou L."/>
            <person name="Zuber A."/>
            <person name="Denarie J."/>
            <person name="Dixon R.A."/>
            <person name="May G.D."/>
            <person name="Schwartz D.C."/>
            <person name="Rogers J."/>
            <person name="Quetier F."/>
            <person name="Town C.D."/>
            <person name="Roe B.A."/>
        </authorList>
    </citation>
    <scope>NUCLEOTIDE SEQUENCE [LARGE SCALE GENOMIC DNA]</scope>
    <source>
        <strain evidence="1">A17</strain>
        <strain evidence="2 3">cv. Jemalong A17</strain>
    </source>
</reference>
<sequence>MKLRNEDDMMIMFSIFDSTVRKYESNKTLSWRDIFMISGRNGKAIINSHTQMEVPGFELRSWHPA</sequence>
<dbReference type="EMBL" id="CM001223">
    <property type="protein sequence ID" value="AES81241.1"/>
    <property type="molecule type" value="Genomic_DNA"/>
</dbReference>
<evidence type="ECO:0000313" key="3">
    <source>
        <dbReference type="Proteomes" id="UP000002051"/>
    </source>
</evidence>
<protein>
    <submittedName>
        <fullName evidence="1 2">Uncharacterized protein</fullName>
    </submittedName>
</protein>
<reference evidence="2" key="3">
    <citation type="submission" date="2015-04" db="UniProtKB">
        <authorList>
            <consortium name="EnsemblPlants"/>
        </authorList>
    </citation>
    <scope>IDENTIFICATION</scope>
    <source>
        <strain evidence="2">cv. Jemalong A17</strain>
    </source>
</reference>
<keyword evidence="3" id="KW-1185">Reference proteome</keyword>
<dbReference type="HOGENOM" id="CLU_2853140_0_0_1"/>
<accession>G7KRM2</accession>
<dbReference type="AlphaFoldDB" id="G7KRM2"/>
<dbReference type="Proteomes" id="UP000002051">
    <property type="component" value="Unassembled WGS sequence"/>
</dbReference>
<evidence type="ECO:0000313" key="1">
    <source>
        <dbReference type="EMBL" id="AES81241.1"/>
    </source>
</evidence>
<gene>
    <name evidence="1" type="ordered locus">MTR_7g090130</name>
</gene>
<name>G7KRM2_MEDTR</name>
<organism evidence="1 3">
    <name type="scientific">Medicago truncatula</name>
    <name type="common">Barrel medic</name>
    <name type="synonym">Medicago tribuloides</name>
    <dbReference type="NCBI Taxonomy" id="3880"/>
    <lineage>
        <taxon>Eukaryota</taxon>
        <taxon>Viridiplantae</taxon>
        <taxon>Streptophyta</taxon>
        <taxon>Embryophyta</taxon>
        <taxon>Tracheophyta</taxon>
        <taxon>Spermatophyta</taxon>
        <taxon>Magnoliopsida</taxon>
        <taxon>eudicotyledons</taxon>
        <taxon>Gunneridae</taxon>
        <taxon>Pentapetalae</taxon>
        <taxon>rosids</taxon>
        <taxon>fabids</taxon>
        <taxon>Fabales</taxon>
        <taxon>Fabaceae</taxon>
        <taxon>Papilionoideae</taxon>
        <taxon>50 kb inversion clade</taxon>
        <taxon>NPAAA clade</taxon>
        <taxon>Hologalegina</taxon>
        <taxon>IRL clade</taxon>
        <taxon>Trifolieae</taxon>
        <taxon>Medicago</taxon>
    </lineage>
</organism>
<dbReference type="PaxDb" id="3880-AES81241"/>
<dbReference type="EnsemblPlants" id="AES81241">
    <property type="protein sequence ID" value="AES81241"/>
    <property type="gene ID" value="MTR_7g090130"/>
</dbReference>